<evidence type="ECO:0000256" key="2">
    <source>
        <dbReference type="ARBA" id="ARBA00022679"/>
    </source>
</evidence>
<dbReference type="InterPro" id="IPR004372">
    <property type="entry name" value="Ac/propionate_kinase"/>
</dbReference>
<dbReference type="PROSITE" id="PS01076">
    <property type="entry name" value="ACETATE_KINASE_2"/>
    <property type="match status" value="1"/>
</dbReference>
<evidence type="ECO:0000256" key="1">
    <source>
        <dbReference type="ARBA" id="ARBA00008748"/>
    </source>
</evidence>
<dbReference type="InterPro" id="IPR000890">
    <property type="entry name" value="Aliphatic_acid_kin_short-chain"/>
</dbReference>
<keyword evidence="6" id="KW-0963">Cytoplasm</keyword>
<comment type="subunit">
    <text evidence="6">Homodimer.</text>
</comment>
<dbReference type="PRINTS" id="PR00471">
    <property type="entry name" value="ACETATEKNASE"/>
</dbReference>
<dbReference type="InterPro" id="IPR023865">
    <property type="entry name" value="Aliphatic_acid_kinase_CS"/>
</dbReference>
<keyword evidence="4 6" id="KW-0418">Kinase</keyword>
<dbReference type="STRING" id="1817893.AUJ66_08070"/>
<dbReference type="UniPathway" id="UPA00340">
    <property type="reaction ID" value="UER00458"/>
</dbReference>
<feature type="site" description="Transition state stabilizer" evidence="6">
    <location>
        <position position="179"/>
    </location>
</feature>
<comment type="pathway">
    <text evidence="6">Metabolic intermediate biosynthesis; acetyl-CoA biosynthesis; acetyl-CoA from acetate: step 1/2.</text>
</comment>
<feature type="binding site" evidence="6">
    <location>
        <position position="383"/>
    </location>
    <ligand>
        <name>Mg(2+)</name>
        <dbReference type="ChEBI" id="CHEBI:18420"/>
    </ligand>
</feature>
<reference evidence="8 9" key="1">
    <citation type="journal article" date="2016" name="Environ. Microbiol.">
        <title>Genomic resolution of a cold subsurface aquifer community provides metabolic insights for novel microbes adapted to high CO concentrations.</title>
        <authorList>
            <person name="Probst A.J."/>
            <person name="Castelle C.J."/>
            <person name="Singh A."/>
            <person name="Brown C.T."/>
            <person name="Anantharaman K."/>
            <person name="Sharon I."/>
            <person name="Hug L.A."/>
            <person name="Burstein D."/>
            <person name="Emerson J.B."/>
            <person name="Thomas B.C."/>
            <person name="Banfield J.F."/>
        </authorList>
    </citation>
    <scope>NUCLEOTIDE SEQUENCE [LARGE SCALE GENOMIC DNA]</scope>
    <source>
        <strain evidence="8">CG1_02_38_46</strain>
    </source>
</reference>
<dbReference type="EMBL" id="MNUO01000124">
    <property type="protein sequence ID" value="OIN95842.1"/>
    <property type="molecule type" value="Genomic_DNA"/>
</dbReference>
<keyword evidence="6" id="KW-0479">Metal-binding</keyword>
<name>A0A1J4SAS9_9BACT</name>
<dbReference type="GO" id="GO:0000287">
    <property type="term" value="F:magnesium ion binding"/>
    <property type="evidence" value="ECO:0007669"/>
    <property type="project" value="UniProtKB-UniRule"/>
</dbReference>
<comment type="caution">
    <text evidence="8">The sequence shown here is derived from an EMBL/GenBank/DDBJ whole genome shotgun (WGS) entry which is preliminary data.</text>
</comment>
<evidence type="ECO:0000256" key="7">
    <source>
        <dbReference type="RuleBase" id="RU003835"/>
    </source>
</evidence>
<evidence type="ECO:0000313" key="8">
    <source>
        <dbReference type="EMBL" id="OIN95842.1"/>
    </source>
</evidence>
<accession>A0A1J4SAS9</accession>
<dbReference type="CDD" id="cd24010">
    <property type="entry name" value="ASKHA_NBD_AcK_PK"/>
    <property type="match status" value="1"/>
</dbReference>
<comment type="subcellular location">
    <subcellularLocation>
        <location evidence="6">Cytoplasm</location>
    </subcellularLocation>
</comment>
<sequence length="399" mass="43709">MKILVINCGSSSIKYRLFEMPQQGLLAKGLLEKIGEGKSFLKYSAGKEEYKLEQQVSNHNEGLELILSILTDKKIGVINNISEISAVGHRVVHGGEKYSGSVPIDDAVIKVIEDFADLAPLHNPPNLAGINAAINVLPGVPQVACFDTAFHQTMPRVAYMYALPYELYEKYRIRRYGFHGTSHRYVARRFAEILKKDKYTVNVITCHLGNGTSITAVKEGISVDTSMGFTPLEGTVMGTRSGDVDPSIGFYLIRKGYTADQIDNLLNKKSGLLGLSGVGNDMRTILQKAKEGNDRAQLAVDIFCYRIKKYIGAYSAVLGKVDGIIFTGGIGENAVEIRSKSCSGMQNLGIVIDEKKNATAIGRESKISTDNSPVYVWVIPTDEEIRIAVDTYKVSGLDK</sequence>
<organism evidence="8 9">
    <name type="scientific">Candidatus Desantisbacteria bacterium CG1_02_38_46</name>
    <dbReference type="NCBI Taxonomy" id="1817893"/>
    <lineage>
        <taxon>Bacteria</taxon>
        <taxon>Candidatus Desantisiibacteriota</taxon>
    </lineage>
</organism>
<keyword evidence="2 6" id="KW-0808">Transferase</keyword>
<dbReference type="GO" id="GO:0006083">
    <property type="term" value="P:acetate metabolic process"/>
    <property type="evidence" value="ECO:0007669"/>
    <property type="project" value="TreeGrafter"/>
</dbReference>
<dbReference type="PANTHER" id="PTHR21060">
    <property type="entry name" value="ACETATE KINASE"/>
    <property type="match status" value="1"/>
</dbReference>
<dbReference type="PANTHER" id="PTHR21060:SF15">
    <property type="entry name" value="ACETATE KINASE-RELATED"/>
    <property type="match status" value="1"/>
</dbReference>
<gene>
    <name evidence="6" type="primary">ackA</name>
    <name evidence="8" type="ORF">AUJ66_08070</name>
</gene>
<dbReference type="InterPro" id="IPR043129">
    <property type="entry name" value="ATPase_NBD"/>
</dbReference>
<dbReference type="GO" id="GO:0005524">
    <property type="term" value="F:ATP binding"/>
    <property type="evidence" value="ECO:0007669"/>
    <property type="project" value="UniProtKB-KW"/>
</dbReference>
<evidence type="ECO:0000256" key="4">
    <source>
        <dbReference type="ARBA" id="ARBA00022777"/>
    </source>
</evidence>
<feature type="binding site" evidence="6">
    <location>
        <position position="90"/>
    </location>
    <ligand>
        <name>substrate</name>
    </ligand>
</feature>
<evidence type="ECO:0000256" key="3">
    <source>
        <dbReference type="ARBA" id="ARBA00022741"/>
    </source>
</evidence>
<comment type="catalytic activity">
    <reaction evidence="6">
        <text>acetate + ATP = acetyl phosphate + ADP</text>
        <dbReference type="Rhea" id="RHEA:11352"/>
        <dbReference type="ChEBI" id="CHEBI:22191"/>
        <dbReference type="ChEBI" id="CHEBI:30089"/>
        <dbReference type="ChEBI" id="CHEBI:30616"/>
        <dbReference type="ChEBI" id="CHEBI:456216"/>
        <dbReference type="EC" id="2.7.2.1"/>
    </reaction>
</comment>
<feature type="site" description="Transition state stabilizer" evidence="6">
    <location>
        <position position="240"/>
    </location>
</feature>
<proteinExistence type="inferred from homology"/>
<dbReference type="GO" id="GO:0005737">
    <property type="term" value="C:cytoplasm"/>
    <property type="evidence" value="ECO:0007669"/>
    <property type="project" value="UniProtKB-SubCell"/>
</dbReference>
<comment type="function">
    <text evidence="6">Catalyzes the formation of acetyl phosphate from acetate and ATP. Can also catalyze the reverse reaction.</text>
</comment>
<dbReference type="Pfam" id="PF00871">
    <property type="entry name" value="Acetate_kinase"/>
    <property type="match status" value="1"/>
</dbReference>
<evidence type="ECO:0000313" key="9">
    <source>
        <dbReference type="Proteomes" id="UP000182278"/>
    </source>
</evidence>
<dbReference type="PROSITE" id="PS01075">
    <property type="entry name" value="ACETATE_KINASE_1"/>
    <property type="match status" value="1"/>
</dbReference>
<dbReference type="EC" id="2.7.2.1" evidence="6"/>
<keyword evidence="5 6" id="KW-0067">ATP-binding</keyword>
<comment type="similarity">
    <text evidence="1 6 7">Belongs to the acetokinase family.</text>
</comment>
<dbReference type="HAMAP" id="MF_00020">
    <property type="entry name" value="Acetate_kinase"/>
    <property type="match status" value="1"/>
</dbReference>
<feature type="binding site" evidence="6">
    <location>
        <position position="7"/>
    </location>
    <ligand>
        <name>Mg(2+)</name>
        <dbReference type="ChEBI" id="CHEBI:18420"/>
    </ligand>
</feature>
<evidence type="ECO:0000256" key="5">
    <source>
        <dbReference type="ARBA" id="ARBA00022840"/>
    </source>
</evidence>
<feature type="binding site" evidence="6">
    <location>
        <begin position="281"/>
        <end position="283"/>
    </location>
    <ligand>
        <name>ATP</name>
        <dbReference type="ChEBI" id="CHEBI:30616"/>
    </ligand>
</feature>
<dbReference type="GO" id="GO:0006085">
    <property type="term" value="P:acetyl-CoA biosynthetic process"/>
    <property type="evidence" value="ECO:0007669"/>
    <property type="project" value="UniProtKB-UniRule"/>
</dbReference>
<comment type="cofactor">
    <cofactor evidence="6">
        <name>Mg(2+)</name>
        <dbReference type="ChEBI" id="CHEBI:18420"/>
    </cofactor>
    <cofactor evidence="6">
        <name>Mn(2+)</name>
        <dbReference type="ChEBI" id="CHEBI:29035"/>
    </cofactor>
    <text evidence="6">Mg(2+). Can also accept Mn(2+).</text>
</comment>
<dbReference type="AlphaFoldDB" id="A0A1J4SAS9"/>
<dbReference type="SUPFAM" id="SSF53067">
    <property type="entry name" value="Actin-like ATPase domain"/>
    <property type="match status" value="2"/>
</dbReference>
<feature type="binding site" evidence="6">
    <location>
        <begin position="207"/>
        <end position="211"/>
    </location>
    <ligand>
        <name>ATP</name>
        <dbReference type="ChEBI" id="CHEBI:30616"/>
    </ligand>
</feature>
<feature type="binding site" evidence="6">
    <location>
        <position position="14"/>
    </location>
    <ligand>
        <name>ATP</name>
        <dbReference type="ChEBI" id="CHEBI:30616"/>
    </ligand>
</feature>
<dbReference type="Proteomes" id="UP000182278">
    <property type="component" value="Unassembled WGS sequence"/>
</dbReference>
<dbReference type="NCBIfam" id="TIGR00016">
    <property type="entry name" value="ackA"/>
    <property type="match status" value="1"/>
</dbReference>
<feature type="active site" description="Proton donor/acceptor" evidence="6">
    <location>
        <position position="147"/>
    </location>
</feature>
<evidence type="ECO:0000256" key="6">
    <source>
        <dbReference type="HAMAP-Rule" id="MF_00020"/>
    </source>
</evidence>
<dbReference type="Gene3D" id="3.30.420.40">
    <property type="match status" value="2"/>
</dbReference>
<keyword evidence="3 6" id="KW-0547">Nucleotide-binding</keyword>
<keyword evidence="6" id="KW-0460">Magnesium</keyword>
<protein>
    <recommendedName>
        <fullName evidence="6">Acetate kinase</fullName>
        <ecNumber evidence="6">2.7.2.1</ecNumber>
    </recommendedName>
    <alternativeName>
        <fullName evidence="6">Acetokinase</fullName>
    </alternativeName>
</protein>
<dbReference type="GO" id="GO:0008776">
    <property type="term" value="F:acetate kinase activity"/>
    <property type="evidence" value="ECO:0007669"/>
    <property type="project" value="UniProtKB-UniRule"/>
</dbReference>
<feature type="binding site" evidence="6">
    <location>
        <begin position="329"/>
        <end position="333"/>
    </location>
    <ligand>
        <name>ATP</name>
        <dbReference type="ChEBI" id="CHEBI:30616"/>
    </ligand>
</feature>
<dbReference type="PIRSF" id="PIRSF000722">
    <property type="entry name" value="Acetate_prop_kin"/>
    <property type="match status" value="1"/>
</dbReference>